<accession>A0ABR0IU98</accession>
<evidence type="ECO:0000256" key="1">
    <source>
        <dbReference type="ARBA" id="ARBA00022448"/>
    </source>
</evidence>
<keyword evidence="2" id="KW-0472">Membrane</keyword>
<evidence type="ECO:0000256" key="2">
    <source>
        <dbReference type="SAM" id="Phobius"/>
    </source>
</evidence>
<feature type="transmembrane region" description="Helical" evidence="2">
    <location>
        <begin position="45"/>
        <end position="64"/>
    </location>
</feature>
<evidence type="ECO:0000313" key="4">
    <source>
        <dbReference type="Proteomes" id="UP001345691"/>
    </source>
</evidence>
<keyword evidence="4" id="KW-1185">Reference proteome</keyword>
<feature type="transmembrane region" description="Helical" evidence="2">
    <location>
        <begin position="70"/>
        <end position="94"/>
    </location>
</feature>
<dbReference type="Pfam" id="PF06609">
    <property type="entry name" value="TRI12"/>
    <property type="match status" value="1"/>
</dbReference>
<feature type="transmembrane region" description="Helical" evidence="2">
    <location>
        <begin position="13"/>
        <end position="33"/>
    </location>
</feature>
<keyword evidence="1" id="KW-0813">Transport</keyword>
<reference evidence="3 4" key="1">
    <citation type="submission" date="2023-08" db="EMBL/GenBank/DDBJ databases">
        <title>Black Yeasts Isolated from many extreme environments.</title>
        <authorList>
            <person name="Coleine C."/>
            <person name="Stajich J.E."/>
            <person name="Selbmann L."/>
        </authorList>
    </citation>
    <scope>NUCLEOTIDE SEQUENCE [LARGE SCALE GENOMIC DNA]</scope>
    <source>
        <strain evidence="3 4">CCFEE 6328</strain>
    </source>
</reference>
<sequence>MVGALITSDIVEAGLLSCAIGGGVGAGQFLGSLLASPGGHIRWKLIFSVVAFTAFSAGLAGAKIRGTASALATLASVFIGALESLAVTMVTIVIPDQSELGAAGGAFGSIRSMGGVLATDLEQAAILSTVLTNKVTSNTKAIVVPALVKAGLPLTSIEPLFTALSSGNSGAIAAMPGVTQSITAVAVAGIKLAYSKAFTAVYLVTLAF</sequence>
<dbReference type="InterPro" id="IPR010573">
    <property type="entry name" value="MFS_Str1/Tri12-like"/>
</dbReference>
<dbReference type="Proteomes" id="UP001345691">
    <property type="component" value="Unassembled WGS sequence"/>
</dbReference>
<keyword evidence="2" id="KW-1133">Transmembrane helix</keyword>
<evidence type="ECO:0008006" key="5">
    <source>
        <dbReference type="Google" id="ProtNLM"/>
    </source>
</evidence>
<dbReference type="EMBL" id="JAVRRF010000062">
    <property type="protein sequence ID" value="KAK5048390.1"/>
    <property type="molecule type" value="Genomic_DNA"/>
</dbReference>
<name>A0ABR0IU98_9EURO</name>
<keyword evidence="2" id="KW-0812">Transmembrane</keyword>
<gene>
    <name evidence="3" type="ORF">LTR69_011416</name>
</gene>
<organism evidence="3 4">
    <name type="scientific">Exophiala sideris</name>
    <dbReference type="NCBI Taxonomy" id="1016849"/>
    <lineage>
        <taxon>Eukaryota</taxon>
        <taxon>Fungi</taxon>
        <taxon>Dikarya</taxon>
        <taxon>Ascomycota</taxon>
        <taxon>Pezizomycotina</taxon>
        <taxon>Eurotiomycetes</taxon>
        <taxon>Chaetothyriomycetidae</taxon>
        <taxon>Chaetothyriales</taxon>
        <taxon>Herpotrichiellaceae</taxon>
        <taxon>Exophiala</taxon>
    </lineage>
</organism>
<comment type="caution">
    <text evidence="3">The sequence shown here is derived from an EMBL/GenBank/DDBJ whole genome shotgun (WGS) entry which is preliminary data.</text>
</comment>
<evidence type="ECO:0000313" key="3">
    <source>
        <dbReference type="EMBL" id="KAK5048390.1"/>
    </source>
</evidence>
<protein>
    <recommendedName>
        <fullName evidence="5">Major facilitator superfamily (MFS) profile domain-containing protein</fullName>
    </recommendedName>
</protein>
<proteinExistence type="predicted"/>